<sequence>MFEKDGLNTLYRGHRKTLTKVNAVASALNLRFYKMEDAIECLMIATMSGEAMVMIGPPGTAKSRLMRSFCNLLDLIPDTALIGGEDKRAEDDPSHEAYFEYLLTQFTEPSELFGFYDLAALSKGMGLVRDDRNMMHKAQVVFLDEVFNASSAILNSLLTFMNERKFHDRGKVISTPLRLLVSATNHPPQDPTLGAVYDRFLLRCRVVNVANEGVDQDDLVQLLQTGWKETHAAELDKKPDCAGLLEDLKRFQEDVDARTKSGSLRIDPAHPVFATFTQMVSTMLKYELSDMSNRRIVKLAGLVLSLRLLRADRDGESDIEIQTRDLDVVSRFSLDREDASGQKRLNEELKLG</sequence>
<evidence type="ECO:0000313" key="3">
    <source>
        <dbReference type="Proteomes" id="UP001064087"/>
    </source>
</evidence>
<dbReference type="EMBL" id="CP106738">
    <property type="protein sequence ID" value="UXX83800.1"/>
    <property type="molecule type" value="Genomic_DNA"/>
</dbReference>
<dbReference type="InterPro" id="IPR003593">
    <property type="entry name" value="AAA+_ATPase"/>
</dbReference>
<protein>
    <submittedName>
        <fullName evidence="2">AAA family ATPase</fullName>
    </submittedName>
</protein>
<organism evidence="2 3">
    <name type="scientific">Roseovarius pelagicus</name>
    <dbReference type="NCBI Taxonomy" id="2980108"/>
    <lineage>
        <taxon>Bacteria</taxon>
        <taxon>Pseudomonadati</taxon>
        <taxon>Pseudomonadota</taxon>
        <taxon>Alphaproteobacteria</taxon>
        <taxon>Rhodobacterales</taxon>
        <taxon>Roseobacteraceae</taxon>
        <taxon>Roseovarius</taxon>
    </lineage>
</organism>
<accession>A0ABY6DCI6</accession>
<feature type="domain" description="AAA+ ATPase" evidence="1">
    <location>
        <begin position="48"/>
        <end position="213"/>
    </location>
</feature>
<dbReference type="Pfam" id="PF20030">
    <property type="entry name" value="bpMoxR"/>
    <property type="match status" value="2"/>
</dbReference>
<dbReference type="InterPro" id="IPR027417">
    <property type="entry name" value="P-loop_NTPase"/>
</dbReference>
<name>A0ABY6DCI6_9RHOB</name>
<dbReference type="InterPro" id="IPR045427">
    <property type="entry name" value="MoxR"/>
</dbReference>
<proteinExistence type="predicted"/>
<dbReference type="PANTHER" id="PTHR32204:SF0">
    <property type="entry name" value="ATPASE RAVA"/>
    <property type="match status" value="1"/>
</dbReference>
<dbReference type="Gene3D" id="3.40.50.300">
    <property type="entry name" value="P-loop containing nucleotide triphosphate hydrolases"/>
    <property type="match status" value="1"/>
</dbReference>
<evidence type="ECO:0000259" key="1">
    <source>
        <dbReference type="SMART" id="SM00382"/>
    </source>
</evidence>
<reference evidence="2" key="1">
    <citation type="submission" date="2022-10" db="EMBL/GenBank/DDBJ databases">
        <title>Roseovarius pelagicus sp. nov., isolated from Arctic seawater.</title>
        <authorList>
            <person name="Hong Y.W."/>
            <person name="Hwang C.Y."/>
        </authorList>
    </citation>
    <scope>NUCLEOTIDE SEQUENCE</scope>
    <source>
        <strain evidence="2">HL-MP18</strain>
    </source>
</reference>
<dbReference type="InterPro" id="IPR050513">
    <property type="entry name" value="RavA_ATPases"/>
</dbReference>
<keyword evidence="3" id="KW-1185">Reference proteome</keyword>
<evidence type="ECO:0000313" key="2">
    <source>
        <dbReference type="EMBL" id="UXX83800.1"/>
    </source>
</evidence>
<dbReference type="PANTHER" id="PTHR32204">
    <property type="entry name" value="ATPASE RAVA"/>
    <property type="match status" value="1"/>
</dbReference>
<dbReference type="Proteomes" id="UP001064087">
    <property type="component" value="Chromosome"/>
</dbReference>
<dbReference type="SMART" id="SM00382">
    <property type="entry name" value="AAA"/>
    <property type="match status" value="1"/>
</dbReference>
<dbReference type="RefSeq" id="WP_263048279.1">
    <property type="nucleotide sequence ID" value="NZ_CP106738.1"/>
</dbReference>
<dbReference type="SUPFAM" id="SSF52540">
    <property type="entry name" value="P-loop containing nucleoside triphosphate hydrolases"/>
    <property type="match status" value="1"/>
</dbReference>
<gene>
    <name evidence="2" type="ORF">N7U68_03830</name>
</gene>